<dbReference type="NCBIfam" id="TIGR02436">
    <property type="entry name" value="four helix bundle protein"/>
    <property type="match status" value="1"/>
</dbReference>
<dbReference type="NCBIfam" id="NF008911">
    <property type="entry name" value="PRK12275.1-2"/>
    <property type="match status" value="1"/>
</dbReference>
<reference evidence="1 2" key="1">
    <citation type="submission" date="2023-09" db="EMBL/GenBank/DDBJ databases">
        <authorList>
            <person name="Rey-Velasco X."/>
        </authorList>
    </citation>
    <scope>NUCLEOTIDE SEQUENCE [LARGE SCALE GENOMIC DNA]</scope>
    <source>
        <strain evidence="1 2">F117</strain>
    </source>
</reference>
<protein>
    <submittedName>
        <fullName evidence="1">Four helix bundle protein</fullName>
    </submittedName>
</protein>
<gene>
    <name evidence="1" type="ORF">RM539_06700</name>
</gene>
<dbReference type="PANTHER" id="PTHR38471">
    <property type="entry name" value="FOUR HELIX BUNDLE PROTEIN"/>
    <property type="match status" value="1"/>
</dbReference>
<dbReference type="InterPro" id="IPR036583">
    <property type="entry name" value="23S_rRNA_IVS_sf"/>
</dbReference>
<dbReference type="RefSeq" id="WP_311502604.1">
    <property type="nucleotide sequence ID" value="NZ_JAVRHK010000003.1"/>
</dbReference>
<dbReference type="Proteomes" id="UP001262582">
    <property type="component" value="Unassembled WGS sequence"/>
</dbReference>
<dbReference type="EMBL" id="JAVRHK010000003">
    <property type="protein sequence ID" value="MDT0676268.1"/>
    <property type="molecule type" value="Genomic_DNA"/>
</dbReference>
<dbReference type="InterPro" id="IPR012657">
    <property type="entry name" value="23S_rRNA-intervening_sequence"/>
</dbReference>
<evidence type="ECO:0000313" key="1">
    <source>
        <dbReference type="EMBL" id="MDT0676268.1"/>
    </source>
</evidence>
<evidence type="ECO:0000313" key="2">
    <source>
        <dbReference type="Proteomes" id="UP001262582"/>
    </source>
</evidence>
<organism evidence="1 2">
    <name type="scientific">Autumnicola musiva</name>
    <dbReference type="NCBI Taxonomy" id="3075589"/>
    <lineage>
        <taxon>Bacteria</taxon>
        <taxon>Pseudomonadati</taxon>
        <taxon>Bacteroidota</taxon>
        <taxon>Flavobacteriia</taxon>
        <taxon>Flavobacteriales</taxon>
        <taxon>Flavobacteriaceae</taxon>
        <taxon>Autumnicola</taxon>
    </lineage>
</organism>
<accession>A0ABU3D426</accession>
<name>A0ABU3D426_9FLAO</name>
<comment type="caution">
    <text evidence="1">The sequence shown here is derived from an EMBL/GenBank/DDBJ whole genome shotgun (WGS) entry which is preliminary data.</text>
</comment>
<dbReference type="Pfam" id="PF05635">
    <property type="entry name" value="23S_rRNA_IVP"/>
    <property type="match status" value="1"/>
</dbReference>
<proteinExistence type="predicted"/>
<dbReference type="PANTHER" id="PTHR38471:SF2">
    <property type="entry name" value="FOUR HELIX BUNDLE PROTEIN"/>
    <property type="match status" value="1"/>
</dbReference>
<sequence length="117" mass="13302">MHNFQNLKIWQKAMDIAKKVYLLSSQFPSEEKYGLTSQIRRSAISIASNIAEGAGRNTNGEFKNFLGIANGSSNELCTQLILSYRLNLISEDKIQPVIEELIEIQKMNYTLIRKFSS</sequence>
<dbReference type="Gene3D" id="1.20.1440.60">
    <property type="entry name" value="23S rRNA-intervening sequence"/>
    <property type="match status" value="1"/>
</dbReference>
<dbReference type="SUPFAM" id="SSF158446">
    <property type="entry name" value="IVS-encoded protein-like"/>
    <property type="match status" value="1"/>
</dbReference>
<keyword evidence="2" id="KW-1185">Reference proteome</keyword>
<dbReference type="CDD" id="cd16377">
    <property type="entry name" value="23S_rRNA_IVP_like"/>
    <property type="match status" value="1"/>
</dbReference>